<dbReference type="InterPro" id="IPR011006">
    <property type="entry name" value="CheY-like_superfamily"/>
</dbReference>
<keyword evidence="8 18" id="KW-0812">Transmembrane</keyword>
<organism evidence="23 26">
    <name type="scientific">Raoultella planticola</name>
    <name type="common">Klebsiella planticola</name>
    <dbReference type="NCBI Taxonomy" id="575"/>
    <lineage>
        <taxon>Bacteria</taxon>
        <taxon>Pseudomonadati</taxon>
        <taxon>Pseudomonadota</taxon>
        <taxon>Gammaproteobacteria</taxon>
        <taxon>Enterobacterales</taxon>
        <taxon>Enterobacteriaceae</taxon>
        <taxon>Klebsiella/Raoultella group</taxon>
        <taxon>Raoultella</taxon>
    </lineage>
</organism>
<dbReference type="Pfam" id="PF00512">
    <property type="entry name" value="HisKA"/>
    <property type="match status" value="1"/>
</dbReference>
<evidence type="ECO:0000256" key="13">
    <source>
        <dbReference type="ARBA" id="ARBA00023012"/>
    </source>
</evidence>
<keyword evidence="11" id="KW-0067">ATP-binding</keyword>
<reference evidence="24 25" key="1">
    <citation type="submission" date="2016-05" db="EMBL/GenBank/DDBJ databases">
        <authorList>
            <consortium name="Pathogen Informatics"/>
        </authorList>
    </citation>
    <scope>NUCLEOTIDE SEQUENCE [LARGE SCALE GENOMIC DNA]</scope>
    <source>
        <strain evidence="24 25">2880STDY5682802</strain>
    </source>
</reference>
<dbReference type="Pfam" id="PF02518">
    <property type="entry name" value="HATPase_c"/>
    <property type="match status" value="1"/>
</dbReference>
<dbReference type="CDD" id="cd17546">
    <property type="entry name" value="REC_hyHK_CKI1_RcsC-like"/>
    <property type="match status" value="1"/>
</dbReference>
<dbReference type="InterPro" id="IPR036641">
    <property type="entry name" value="HPT_dom_sf"/>
</dbReference>
<dbReference type="Gene3D" id="6.10.340.10">
    <property type="match status" value="1"/>
</dbReference>
<dbReference type="InterPro" id="IPR036890">
    <property type="entry name" value="HATPase_C_sf"/>
</dbReference>
<reference evidence="23 26" key="2">
    <citation type="submission" date="2018-06" db="EMBL/GenBank/DDBJ databases">
        <title>Carbapenemase-producing Enterobacteriaceae present in wastewater treatment plant effluent and nearby surface waters in the US.</title>
        <authorList>
            <person name="Mathys D.A."/>
            <person name="Mollenkopf D.F."/>
            <person name="Feicht S.M."/>
            <person name="Adams R.J."/>
            <person name="Albers A.L."/>
            <person name="Stuever D.M."/>
            <person name="Daniels J.B."/>
            <person name="Wittum T.E."/>
        </authorList>
    </citation>
    <scope>NUCLEOTIDE SEQUENCE [LARGE SCALE GENOMIC DNA]</scope>
    <source>
        <strain evidence="23 26">GEO_47_Down_B</strain>
    </source>
</reference>
<comment type="catalytic activity">
    <reaction evidence="1">
        <text>ATP + protein L-histidine = ADP + protein N-phospho-L-histidine.</text>
        <dbReference type="EC" id="2.7.13.3"/>
    </reaction>
</comment>
<evidence type="ECO:0000256" key="6">
    <source>
        <dbReference type="ARBA" id="ARBA00022553"/>
    </source>
</evidence>
<dbReference type="SMART" id="SM00387">
    <property type="entry name" value="HATPase_c"/>
    <property type="match status" value="1"/>
</dbReference>
<dbReference type="CDD" id="cd06225">
    <property type="entry name" value="HAMP"/>
    <property type="match status" value="1"/>
</dbReference>
<dbReference type="PRINTS" id="PR00344">
    <property type="entry name" value="BCTRLSENSOR"/>
</dbReference>
<keyword evidence="12 18" id="KW-1133">Transmembrane helix</keyword>
<evidence type="ECO:0000259" key="20">
    <source>
        <dbReference type="PROSITE" id="PS50110"/>
    </source>
</evidence>
<dbReference type="PROSITE" id="PS50109">
    <property type="entry name" value="HIS_KIN"/>
    <property type="match status" value="1"/>
</dbReference>
<dbReference type="EMBL" id="FLAC01000003">
    <property type="protein sequence ID" value="SBL62235.1"/>
    <property type="molecule type" value="Genomic_DNA"/>
</dbReference>
<dbReference type="InterPro" id="IPR001789">
    <property type="entry name" value="Sig_transdc_resp-reg_receiver"/>
</dbReference>
<dbReference type="Gene3D" id="1.10.287.130">
    <property type="match status" value="1"/>
</dbReference>
<dbReference type="Pfam" id="PF00072">
    <property type="entry name" value="Response_reg"/>
    <property type="match status" value="1"/>
</dbReference>
<dbReference type="FunFam" id="1.10.287.130:FF:000003">
    <property type="entry name" value="Histidine kinase"/>
    <property type="match status" value="1"/>
</dbReference>
<dbReference type="SUPFAM" id="SSF52172">
    <property type="entry name" value="CheY-like"/>
    <property type="match status" value="1"/>
</dbReference>
<dbReference type="Pfam" id="PF00672">
    <property type="entry name" value="HAMP"/>
    <property type="match status" value="1"/>
</dbReference>
<dbReference type="Pfam" id="PF01627">
    <property type="entry name" value="Hpt"/>
    <property type="match status" value="1"/>
</dbReference>
<gene>
    <name evidence="24" type="primary">barA</name>
    <name evidence="23" type="ORF">DN603_10945</name>
    <name evidence="24" type="ORF">SAMEA2273876_01147</name>
</gene>
<evidence type="ECO:0000259" key="19">
    <source>
        <dbReference type="PROSITE" id="PS50109"/>
    </source>
</evidence>
<evidence type="ECO:0000256" key="12">
    <source>
        <dbReference type="ARBA" id="ARBA00022989"/>
    </source>
</evidence>
<dbReference type="InterPro" id="IPR036097">
    <property type="entry name" value="HisK_dim/P_sf"/>
</dbReference>
<feature type="coiled-coil region" evidence="17">
    <location>
        <begin position="251"/>
        <end position="289"/>
    </location>
</feature>
<evidence type="ECO:0000313" key="24">
    <source>
        <dbReference type="EMBL" id="SBL62235.1"/>
    </source>
</evidence>
<dbReference type="SMART" id="SM00448">
    <property type="entry name" value="REC"/>
    <property type="match status" value="1"/>
</dbReference>
<feature type="modified residue" description="Phosphohistidine" evidence="15">
    <location>
        <position position="859"/>
    </location>
</feature>
<protein>
    <recommendedName>
        <fullName evidence="3">histidine kinase</fullName>
        <ecNumber evidence="3">2.7.13.3</ecNumber>
    </recommendedName>
</protein>
<dbReference type="CDD" id="cd00082">
    <property type="entry name" value="HisKA"/>
    <property type="match status" value="1"/>
</dbReference>
<dbReference type="PROSITE" id="PS50885">
    <property type="entry name" value="HAMP"/>
    <property type="match status" value="1"/>
</dbReference>
<feature type="modified residue" description="4-aspartylphosphate" evidence="16">
    <location>
        <position position="717"/>
    </location>
</feature>
<dbReference type="GO" id="GO:0000155">
    <property type="term" value="F:phosphorelay sensor kinase activity"/>
    <property type="evidence" value="ECO:0007669"/>
    <property type="project" value="InterPro"/>
</dbReference>
<dbReference type="PROSITE" id="PS50894">
    <property type="entry name" value="HPT"/>
    <property type="match status" value="1"/>
</dbReference>
<proteinExistence type="predicted"/>
<comment type="caution">
    <text evidence="23">The sequence shown here is derived from an EMBL/GenBank/DDBJ whole genome shotgun (WGS) entry which is preliminary data.</text>
</comment>
<dbReference type="GO" id="GO:0005524">
    <property type="term" value="F:ATP binding"/>
    <property type="evidence" value="ECO:0007669"/>
    <property type="project" value="UniProtKB-KW"/>
</dbReference>
<dbReference type="Gene3D" id="3.40.50.2300">
    <property type="match status" value="1"/>
</dbReference>
<dbReference type="EMBL" id="QKOX01000009">
    <property type="protein sequence ID" value="RWT23134.1"/>
    <property type="molecule type" value="Genomic_DNA"/>
</dbReference>
<dbReference type="NCBIfam" id="NF008318">
    <property type="entry name" value="PRK11107.1"/>
    <property type="match status" value="1"/>
</dbReference>
<feature type="domain" description="Response regulatory" evidence="20">
    <location>
        <begin position="668"/>
        <end position="784"/>
    </location>
</feature>
<dbReference type="FunFam" id="3.30.565.10:FF:000020">
    <property type="entry name" value="Histidine kinase"/>
    <property type="match status" value="1"/>
</dbReference>
<dbReference type="InterPro" id="IPR019247">
    <property type="entry name" value="Histidine_kinase_BarA_N"/>
</dbReference>
<dbReference type="InterPro" id="IPR008207">
    <property type="entry name" value="Sig_transdc_His_kin_Hpt_dom"/>
</dbReference>
<evidence type="ECO:0000259" key="21">
    <source>
        <dbReference type="PROSITE" id="PS50885"/>
    </source>
</evidence>
<sequence>MTNYSLRARMMILILAPTVLIGLLLSIFFVAHRYHDLQRQLEDAGASIIEPLAVSSEYGMNLQNRESIGQLISVLHRRHSDIVRAISIYDSQNRLFVTSNFQLNPSELRLENGEKFPRQLSAVRKGDVMILRTPIVSESYSPDESPMTDAKMPGNMLGYVALELDLKSVRLQQYKEIFISSVMMLFCIGIALIFGWRLMRDVTGPIRNMVNTVDRIRRGQLDSRVEGFMLGELDMLKNGINSMAMSLAAYHEEMQHNIDQATSDLRETLEQMEIQNVELDLAKKRAQEAARIKSEFLANMSHELRTPLNGVIGFTRLTLKTDLNTTQRDHLTTIERSANNLLAIINDVLDFSKLEAGKLILESIPFLLRNALDEVMTLLAHSAHDKGLELTLNIKNDVPDNIIGDPLRLQQIITNLVGNAIKFTEHGNIDVLVEQRALSNTSVQIEIQIHDTGIGIPERDQSRLFQAFRQADASISRRHGGTGLGLVITQRLVREMGGDISFHSQPNRGSTFWFHINLDLNPNAVQESPLTHGLAGKTLAYIEANAAAAQCAMELLTTLPLEVVYSPTFSALPEAHYDILLAGLPVSMRDLSQQKDNLAKACAMADYLLLALPCHAQINAETLKQDGVAACLLKPLTATRLIPALTASCRARTPIVLPHSDSSKLPMTVMAVDDNPANLKLIGVLLEDLVQHVTLCDSGQRAVEQAKEMQLDLILMDIQMPDMDGIRACELIRHLPHQQQTPVIAVTAHAFDGQKEKLMKAGMNDYLAKPIEEDKLHSLLLRYQPGKHSAPLRAAEPVEPPIDYNVTLNWQLALRQAAMKPDLAREMLQMLIAFMPEVRNKVEEQLVGEEPEGLLDLIHKLHGSCSYSGVPRLKKLCQTLESQLRGGTAAEELEPELLELLDEMDNVTREACKMLGI</sequence>
<dbReference type="SMART" id="SM00388">
    <property type="entry name" value="HisKA"/>
    <property type="match status" value="1"/>
</dbReference>
<evidence type="ECO:0000256" key="15">
    <source>
        <dbReference type="PROSITE-ProRule" id="PRU00110"/>
    </source>
</evidence>
<dbReference type="GO" id="GO:0005886">
    <property type="term" value="C:plasma membrane"/>
    <property type="evidence" value="ECO:0007669"/>
    <property type="project" value="UniProtKB-SubCell"/>
</dbReference>
<dbReference type="Gene3D" id="1.20.120.160">
    <property type="entry name" value="HPT domain"/>
    <property type="match status" value="1"/>
</dbReference>
<dbReference type="Pfam" id="PF09984">
    <property type="entry name" value="sCache_4"/>
    <property type="match status" value="1"/>
</dbReference>
<keyword evidence="5" id="KW-0997">Cell inner membrane</keyword>
<dbReference type="CDD" id="cd16922">
    <property type="entry name" value="HATPase_EvgS-ArcB-TorS-like"/>
    <property type="match status" value="1"/>
</dbReference>
<feature type="domain" description="Histidine kinase" evidence="19">
    <location>
        <begin position="299"/>
        <end position="520"/>
    </location>
</feature>
<comment type="subcellular location">
    <subcellularLocation>
        <location evidence="2">Cell inner membrane</location>
        <topology evidence="2">Multi-pass membrane protein</topology>
    </subcellularLocation>
</comment>
<evidence type="ECO:0000313" key="26">
    <source>
        <dbReference type="Proteomes" id="UP000288843"/>
    </source>
</evidence>
<dbReference type="CDD" id="cd00088">
    <property type="entry name" value="HPT"/>
    <property type="match status" value="1"/>
</dbReference>
<keyword evidence="13" id="KW-0902">Two-component regulatory system</keyword>
<feature type="domain" description="HPt" evidence="22">
    <location>
        <begin position="820"/>
        <end position="917"/>
    </location>
</feature>
<dbReference type="SMART" id="SM00073">
    <property type="entry name" value="HPT"/>
    <property type="match status" value="1"/>
</dbReference>
<keyword evidence="14 18" id="KW-0472">Membrane</keyword>
<evidence type="ECO:0000256" key="10">
    <source>
        <dbReference type="ARBA" id="ARBA00022777"/>
    </source>
</evidence>
<evidence type="ECO:0000256" key="4">
    <source>
        <dbReference type="ARBA" id="ARBA00022475"/>
    </source>
</evidence>
<dbReference type="RefSeq" id="WP_032690948.1">
    <property type="nucleotide sequence ID" value="NZ_CABGNG010000001.1"/>
</dbReference>
<feature type="transmembrane region" description="Helical" evidence="18">
    <location>
        <begin position="177"/>
        <end position="199"/>
    </location>
</feature>
<keyword evidence="7 24" id="KW-0808">Transferase</keyword>
<dbReference type="SUPFAM" id="SSF158472">
    <property type="entry name" value="HAMP domain-like"/>
    <property type="match status" value="1"/>
</dbReference>
<evidence type="ECO:0000256" key="11">
    <source>
        <dbReference type="ARBA" id="ARBA00022840"/>
    </source>
</evidence>
<evidence type="ECO:0000256" key="14">
    <source>
        <dbReference type="ARBA" id="ARBA00023136"/>
    </source>
</evidence>
<dbReference type="AlphaFoldDB" id="A0A443VNY3"/>
<dbReference type="SUPFAM" id="SSF55874">
    <property type="entry name" value="ATPase domain of HSP90 chaperone/DNA topoisomerase II/histidine kinase"/>
    <property type="match status" value="1"/>
</dbReference>
<name>A0A443VNY3_RAOPL</name>
<dbReference type="InterPro" id="IPR003660">
    <property type="entry name" value="HAMP_dom"/>
</dbReference>
<dbReference type="EC" id="2.7.13.3" evidence="3"/>
<evidence type="ECO:0000256" key="8">
    <source>
        <dbReference type="ARBA" id="ARBA00022692"/>
    </source>
</evidence>
<dbReference type="Proteomes" id="UP000078124">
    <property type="component" value="Unassembled WGS sequence"/>
</dbReference>
<evidence type="ECO:0000256" key="3">
    <source>
        <dbReference type="ARBA" id="ARBA00012438"/>
    </source>
</evidence>
<keyword evidence="17" id="KW-0175">Coiled coil</keyword>
<dbReference type="InterPro" id="IPR003594">
    <property type="entry name" value="HATPase_dom"/>
</dbReference>
<evidence type="ECO:0000256" key="2">
    <source>
        <dbReference type="ARBA" id="ARBA00004429"/>
    </source>
</evidence>
<evidence type="ECO:0000313" key="25">
    <source>
        <dbReference type="Proteomes" id="UP000078124"/>
    </source>
</evidence>
<dbReference type="InterPro" id="IPR004358">
    <property type="entry name" value="Sig_transdc_His_kin-like_C"/>
</dbReference>
<dbReference type="InterPro" id="IPR003661">
    <property type="entry name" value="HisK_dim/P_dom"/>
</dbReference>
<keyword evidence="6 16" id="KW-0597">Phosphoprotein</keyword>
<evidence type="ECO:0000256" key="5">
    <source>
        <dbReference type="ARBA" id="ARBA00022519"/>
    </source>
</evidence>
<evidence type="ECO:0000256" key="17">
    <source>
        <dbReference type="SAM" id="Coils"/>
    </source>
</evidence>
<dbReference type="SMART" id="SM00304">
    <property type="entry name" value="HAMP"/>
    <property type="match status" value="1"/>
</dbReference>
<keyword evidence="9" id="KW-0547">Nucleotide-binding</keyword>
<keyword evidence="4" id="KW-1003">Cell membrane</keyword>
<evidence type="ECO:0000256" key="9">
    <source>
        <dbReference type="ARBA" id="ARBA00022741"/>
    </source>
</evidence>
<dbReference type="InterPro" id="IPR005467">
    <property type="entry name" value="His_kinase_dom"/>
</dbReference>
<evidence type="ECO:0000256" key="16">
    <source>
        <dbReference type="PROSITE-ProRule" id="PRU00169"/>
    </source>
</evidence>
<dbReference type="Gene3D" id="3.30.565.10">
    <property type="entry name" value="Histidine kinase-like ATPase, C-terminal domain"/>
    <property type="match status" value="1"/>
</dbReference>
<evidence type="ECO:0000256" key="18">
    <source>
        <dbReference type="SAM" id="Phobius"/>
    </source>
</evidence>
<keyword evidence="10 23" id="KW-0418">Kinase</keyword>
<dbReference type="PANTHER" id="PTHR45339:SF1">
    <property type="entry name" value="HYBRID SIGNAL TRANSDUCTION HISTIDINE KINASE J"/>
    <property type="match status" value="1"/>
</dbReference>
<feature type="transmembrane region" description="Helical" evidence="18">
    <location>
        <begin position="12"/>
        <end position="31"/>
    </location>
</feature>
<evidence type="ECO:0000313" key="23">
    <source>
        <dbReference type="EMBL" id="RWT23134.1"/>
    </source>
</evidence>
<evidence type="ECO:0000256" key="1">
    <source>
        <dbReference type="ARBA" id="ARBA00000085"/>
    </source>
</evidence>
<dbReference type="PROSITE" id="PS50110">
    <property type="entry name" value="RESPONSE_REGULATORY"/>
    <property type="match status" value="1"/>
</dbReference>
<dbReference type="SUPFAM" id="SSF47226">
    <property type="entry name" value="Histidine-containing phosphotransfer domain, HPT domain"/>
    <property type="match status" value="1"/>
</dbReference>
<feature type="domain" description="HAMP" evidence="21">
    <location>
        <begin position="200"/>
        <end position="252"/>
    </location>
</feature>
<dbReference type="Proteomes" id="UP000288843">
    <property type="component" value="Unassembled WGS sequence"/>
</dbReference>
<accession>A0A443VNY3</accession>
<dbReference type="PANTHER" id="PTHR45339">
    <property type="entry name" value="HYBRID SIGNAL TRANSDUCTION HISTIDINE KINASE J"/>
    <property type="match status" value="1"/>
</dbReference>
<evidence type="ECO:0000256" key="7">
    <source>
        <dbReference type="ARBA" id="ARBA00022679"/>
    </source>
</evidence>
<dbReference type="SUPFAM" id="SSF47384">
    <property type="entry name" value="Homodimeric domain of signal transducing histidine kinase"/>
    <property type="match status" value="1"/>
</dbReference>
<evidence type="ECO:0000259" key="22">
    <source>
        <dbReference type="PROSITE" id="PS50894"/>
    </source>
</evidence>